<dbReference type="PANTHER" id="PTHR34219:SF3">
    <property type="entry name" value="BLL7967 PROTEIN"/>
    <property type="match status" value="1"/>
</dbReference>
<protein>
    <submittedName>
        <fullName evidence="2">PepSY domain-containing protein</fullName>
    </submittedName>
</protein>
<evidence type="ECO:0000313" key="3">
    <source>
        <dbReference type="Proteomes" id="UP000247681"/>
    </source>
</evidence>
<sequence length="371" mass="42448">MKKKLKKQIGQLHLWLGLASGLILFTVALTGSLLVFEKEIDQFINPEFYNVSNVGSSKKTIDDCTAAIQKQYAIEKINRIVVYNDPKRTMTIIGKNSEGDSQIFSVDPYTGKVLGTIAQESRFFSIVLNIHRHLLLHDVGEIITGSSCLIFVFMLISGLVLWWPKKIKNLKQRLTVKWKASFKRVNWDFHSTFGFYTFIFLLIIALTGLTWSFKWFENGMYFIANGTTERPSPKVENPTKVDPLTDKTAFYQTLYQKTDSIFPYQGNIQIRMPADTINSILILKENLEFSIPNQSSAIYFDKYTGKEIEIRPYESFSKGDKLKRLIYPIHTGSIYGYPTKILAFVVCLFAITLPVTGLLIWLGKRKKKASN</sequence>
<dbReference type="PANTHER" id="PTHR34219">
    <property type="entry name" value="IRON-REGULATED INNER MEMBRANE PROTEIN-RELATED"/>
    <property type="match status" value="1"/>
</dbReference>
<feature type="transmembrane region" description="Helical" evidence="1">
    <location>
        <begin position="341"/>
        <end position="362"/>
    </location>
</feature>
<feature type="transmembrane region" description="Helical" evidence="1">
    <location>
        <begin position="142"/>
        <end position="163"/>
    </location>
</feature>
<dbReference type="Pfam" id="PF03929">
    <property type="entry name" value="PepSY_TM"/>
    <property type="match status" value="1"/>
</dbReference>
<organism evidence="2 3">
    <name type="scientific">Flavobacterium hydrophilum</name>
    <dbReference type="NCBI Taxonomy" id="2211445"/>
    <lineage>
        <taxon>Bacteria</taxon>
        <taxon>Pseudomonadati</taxon>
        <taxon>Bacteroidota</taxon>
        <taxon>Flavobacteriia</taxon>
        <taxon>Flavobacteriales</taxon>
        <taxon>Flavobacteriaceae</taxon>
        <taxon>Flavobacterium</taxon>
    </lineage>
</organism>
<feature type="transmembrane region" description="Helical" evidence="1">
    <location>
        <begin position="193"/>
        <end position="213"/>
    </location>
</feature>
<keyword evidence="3" id="KW-1185">Reference proteome</keyword>
<comment type="caution">
    <text evidence="2">The sequence shown here is derived from an EMBL/GenBank/DDBJ whole genome shotgun (WGS) entry which is preliminary data.</text>
</comment>
<keyword evidence="1" id="KW-0812">Transmembrane</keyword>
<dbReference type="OrthoDB" id="111691at2"/>
<dbReference type="EMBL" id="QJHL01000001">
    <property type="protein sequence ID" value="PXY46510.1"/>
    <property type="molecule type" value="Genomic_DNA"/>
</dbReference>
<proteinExistence type="predicted"/>
<feature type="transmembrane region" description="Helical" evidence="1">
    <location>
        <begin position="12"/>
        <end position="36"/>
    </location>
</feature>
<accession>A0A2V4C956</accession>
<dbReference type="InterPro" id="IPR005625">
    <property type="entry name" value="PepSY-ass_TM"/>
</dbReference>
<keyword evidence="1" id="KW-0472">Membrane</keyword>
<evidence type="ECO:0000313" key="2">
    <source>
        <dbReference type="EMBL" id="PXY46510.1"/>
    </source>
</evidence>
<dbReference type="Proteomes" id="UP000247681">
    <property type="component" value="Unassembled WGS sequence"/>
</dbReference>
<keyword evidence="1" id="KW-1133">Transmembrane helix</keyword>
<dbReference type="RefSeq" id="WP_110345518.1">
    <property type="nucleotide sequence ID" value="NZ_QJHL01000001.1"/>
</dbReference>
<evidence type="ECO:0000256" key="1">
    <source>
        <dbReference type="SAM" id="Phobius"/>
    </source>
</evidence>
<gene>
    <name evidence="2" type="ORF">DMB68_04885</name>
</gene>
<name>A0A2V4C956_9FLAO</name>
<reference evidence="2 3" key="1">
    <citation type="submission" date="2018-05" db="EMBL/GenBank/DDBJ databases">
        <title>Flavobacterium sp. strain IMCC34758, incomplete genome.</title>
        <authorList>
            <person name="Joung Y."/>
        </authorList>
    </citation>
    <scope>NUCLEOTIDE SEQUENCE [LARGE SCALE GENOMIC DNA]</scope>
    <source>
        <strain evidence="2 3">IMCC34758</strain>
    </source>
</reference>
<dbReference type="AlphaFoldDB" id="A0A2V4C956"/>